<gene>
    <name evidence="2" type="ORF">Q604_UNBC04786G0001</name>
</gene>
<dbReference type="AlphaFoldDB" id="W1YJF0"/>
<proteinExistence type="predicted"/>
<dbReference type="InterPro" id="IPR050515">
    <property type="entry name" value="Beta-lactam/transpept"/>
</dbReference>
<dbReference type="Pfam" id="PF00905">
    <property type="entry name" value="Transpeptidase"/>
    <property type="match status" value="1"/>
</dbReference>
<dbReference type="GO" id="GO:0071555">
    <property type="term" value="P:cell wall organization"/>
    <property type="evidence" value="ECO:0007669"/>
    <property type="project" value="TreeGrafter"/>
</dbReference>
<dbReference type="EMBL" id="AZMM01004786">
    <property type="protein sequence ID" value="ETJ41289.1"/>
    <property type="molecule type" value="Genomic_DNA"/>
</dbReference>
<feature type="non-terminal residue" evidence="2">
    <location>
        <position position="69"/>
    </location>
</feature>
<dbReference type="InterPro" id="IPR001460">
    <property type="entry name" value="PCN-bd_Tpept"/>
</dbReference>
<dbReference type="GO" id="GO:0005886">
    <property type="term" value="C:plasma membrane"/>
    <property type="evidence" value="ECO:0007669"/>
    <property type="project" value="TreeGrafter"/>
</dbReference>
<dbReference type="GO" id="GO:0008658">
    <property type="term" value="F:penicillin binding"/>
    <property type="evidence" value="ECO:0007669"/>
    <property type="project" value="InterPro"/>
</dbReference>
<dbReference type="GO" id="GO:0071972">
    <property type="term" value="F:peptidoglycan L,D-transpeptidase activity"/>
    <property type="evidence" value="ECO:0007669"/>
    <property type="project" value="TreeGrafter"/>
</dbReference>
<comment type="caution">
    <text evidence="2">The sequence shown here is derived from an EMBL/GenBank/DDBJ whole genome shotgun (WGS) entry which is preliminary data.</text>
</comment>
<organism evidence="2">
    <name type="scientific">human gut metagenome</name>
    <dbReference type="NCBI Taxonomy" id="408170"/>
    <lineage>
        <taxon>unclassified sequences</taxon>
        <taxon>metagenomes</taxon>
        <taxon>organismal metagenomes</taxon>
    </lineage>
</organism>
<name>W1YJF0_9ZZZZ</name>
<reference evidence="2" key="1">
    <citation type="submission" date="2013-12" db="EMBL/GenBank/DDBJ databases">
        <title>A Varibaculum cambriense genome reconstructed from a premature infant gut community with otherwise low bacterial novelty that shifts toward anaerobic metabolism during the third week of life.</title>
        <authorList>
            <person name="Brown C.T."/>
            <person name="Sharon I."/>
            <person name="Thomas B.C."/>
            <person name="Castelle C.J."/>
            <person name="Morowitz M.J."/>
            <person name="Banfield J.F."/>
        </authorList>
    </citation>
    <scope>NUCLEOTIDE SEQUENCE</scope>
</reference>
<dbReference type="Gene3D" id="3.40.710.10">
    <property type="entry name" value="DD-peptidase/beta-lactamase superfamily"/>
    <property type="match status" value="1"/>
</dbReference>
<dbReference type="PANTHER" id="PTHR30627">
    <property type="entry name" value="PEPTIDOGLYCAN D,D-TRANSPEPTIDASE"/>
    <property type="match status" value="1"/>
</dbReference>
<dbReference type="SUPFAM" id="SSF56601">
    <property type="entry name" value="beta-lactamase/transpeptidase-like"/>
    <property type="match status" value="1"/>
</dbReference>
<feature type="domain" description="Penicillin-binding protein transpeptidase" evidence="1">
    <location>
        <begin position="2"/>
        <end position="66"/>
    </location>
</feature>
<feature type="non-terminal residue" evidence="2">
    <location>
        <position position="1"/>
    </location>
</feature>
<evidence type="ECO:0000259" key="1">
    <source>
        <dbReference type="Pfam" id="PF00905"/>
    </source>
</evidence>
<dbReference type="InterPro" id="IPR012338">
    <property type="entry name" value="Beta-lactam/transpept-like"/>
</dbReference>
<evidence type="ECO:0000313" key="2">
    <source>
        <dbReference type="EMBL" id="ETJ41289.1"/>
    </source>
</evidence>
<dbReference type="PANTHER" id="PTHR30627:SF2">
    <property type="entry name" value="PEPTIDOGLYCAN D,D-TRANSPEPTIDASE MRDA"/>
    <property type="match status" value="1"/>
</dbReference>
<protein>
    <submittedName>
        <fullName evidence="2">Penicillin-binding protein 2</fullName>
    </submittedName>
</protein>
<accession>W1YJF0</accession>
<sequence>LIREGLRDVTNEGGTAGDLFKGFPINVAGKTGTAENAHGRDHGWFVAYAPYDKPQIVVVALVEQGSFGA</sequence>